<dbReference type="EMBL" id="JH431421">
    <property type="status" value="NOT_ANNOTATED_CDS"/>
    <property type="molecule type" value="Genomic_DNA"/>
</dbReference>
<keyword evidence="7" id="KW-1185">Reference proteome</keyword>
<feature type="transmembrane region" description="Helical" evidence="3">
    <location>
        <begin position="786"/>
        <end position="817"/>
    </location>
</feature>
<evidence type="ECO:0000313" key="7">
    <source>
        <dbReference type="Proteomes" id="UP000014500"/>
    </source>
</evidence>
<dbReference type="PANTHER" id="PTHR45702:SF2">
    <property type="entry name" value="KUZBANIAN, ISOFORM A"/>
    <property type="match status" value="1"/>
</dbReference>
<dbReference type="GO" id="GO:0006509">
    <property type="term" value="P:membrane protein ectodomain proteolysis"/>
    <property type="evidence" value="ECO:0007669"/>
    <property type="project" value="TreeGrafter"/>
</dbReference>
<dbReference type="InterPro" id="IPR024079">
    <property type="entry name" value="MetalloPept_cat_dom_sf"/>
</dbReference>
<dbReference type="InterPro" id="IPR001590">
    <property type="entry name" value="Peptidase_M12B"/>
</dbReference>
<feature type="region of interest" description="Disordered" evidence="2">
    <location>
        <begin position="509"/>
        <end position="603"/>
    </location>
</feature>
<dbReference type="SUPFAM" id="SSF55486">
    <property type="entry name" value="Metalloproteases ('zincins'), catalytic domain"/>
    <property type="match status" value="1"/>
</dbReference>
<feature type="compositionally biased region" description="Basic and acidic residues" evidence="2">
    <location>
        <begin position="509"/>
        <end position="525"/>
    </location>
</feature>
<feature type="compositionally biased region" description="Basic and acidic residues" evidence="2">
    <location>
        <begin position="535"/>
        <end position="571"/>
    </location>
</feature>
<keyword evidence="3" id="KW-0472">Membrane</keyword>
<dbReference type="Pfam" id="PF13688">
    <property type="entry name" value="Reprolysin_5"/>
    <property type="match status" value="1"/>
</dbReference>
<sequence length="904" mass="100537">MLYFLFTVGLLLQQLVCCHRVSGEDKVLNEFINYYEPVAYSTTADEQEDNVGFSIPWLSIKKEDRSGGYTEHVEIRAFGRVFRLELKRSAKVLNSDADVTILRGTDECVREKMSAKSIMGNLVEGRVENEPNSYVHGALKKGIFTGVIYLENQTLFVERASKYFREKMPFDCVIFRQEDLNMTAFDCGMGPDGYKCDPIRLLQRTGPAAQRVMPLTGDVDAVPERSWFKRTPPKTTCTLKVVADHLFFQHAGDGSADNAIYEMIFHIHEADRIFRATDFNEDGQADNVGFKIDAVEVHMNTACLENPALAKPGVTSDQYLEMFSERDFHNFCVGVAFSGFTFPGRVLGIAWMADADNSGYVGGICEPRLYSTQDQKALSFNSAVITMMLEGRRMPRGITAIAVAHELGHSFGSDHDPYQDPICSPNRDSGGKFIMAAFAVKGDQPNNRFFSPCSKHNMRTVLKKKGTCFTAMATAYCEEMKKTTARDIQQSLANDVSCSTEISKKLSADKLPDDDKSCPVDKLPDGDNSCPGNKLPEDDKSCPGDKPPDDDKSCPVDKTLDADNSCPDDKSPIGNNSCPADKSPDDNKTSPNPPQASTAAEEYTPNIQMCEISDSDCLAPESLCETAGWCPSPHMPDGSLCSDELGECWQGICIINQCLLLKKVSCECSTLENACIVCCKEDSEDDNECKPVQRVDMPWWLLRRPGEPCQGSGECDQYGRCGFKPQDLVRINKSNSEDEQVIPPAASSELDFDDWMSYENEENDCLQFEQEANTKLSWWKKIVIQIMWICLGTVMFFTLVLCICFVCPAVAVGIWCLRQCACMSERTGENGYMVARERDNILPTDIFYQSTENGHPNDLPSVTQCPIPDIQTRISIPITRLSGRIGCLSVQAATITILFVHSIK</sequence>
<feature type="binding site" evidence="1">
    <location>
        <position position="405"/>
    </location>
    <ligand>
        <name>Zn(2+)</name>
        <dbReference type="ChEBI" id="CHEBI:29105"/>
        <note>catalytic</note>
    </ligand>
</feature>
<organism evidence="6 7">
    <name type="scientific">Strigamia maritima</name>
    <name type="common">European centipede</name>
    <name type="synonym">Geophilus maritimus</name>
    <dbReference type="NCBI Taxonomy" id="126957"/>
    <lineage>
        <taxon>Eukaryota</taxon>
        <taxon>Metazoa</taxon>
        <taxon>Ecdysozoa</taxon>
        <taxon>Arthropoda</taxon>
        <taxon>Myriapoda</taxon>
        <taxon>Chilopoda</taxon>
        <taxon>Pleurostigmophora</taxon>
        <taxon>Geophilomorpha</taxon>
        <taxon>Linotaeniidae</taxon>
        <taxon>Strigamia</taxon>
    </lineage>
</organism>
<feature type="signal peptide" evidence="4">
    <location>
        <begin position="1"/>
        <end position="18"/>
    </location>
</feature>
<dbReference type="EnsemblMetazoa" id="SMAR003914-RA">
    <property type="protein sequence ID" value="SMAR003914-PA"/>
    <property type="gene ID" value="SMAR003914"/>
</dbReference>
<dbReference type="PhylomeDB" id="T1IS51"/>
<evidence type="ECO:0000256" key="1">
    <source>
        <dbReference type="PROSITE-ProRule" id="PRU00276"/>
    </source>
</evidence>
<keyword evidence="1" id="KW-0479">Metal-binding</keyword>
<keyword evidence="3" id="KW-0812">Transmembrane</keyword>
<feature type="binding site" evidence="1">
    <location>
        <position position="415"/>
    </location>
    <ligand>
        <name>Zn(2+)</name>
        <dbReference type="ChEBI" id="CHEBI:29105"/>
        <note>catalytic</note>
    </ligand>
</feature>
<feature type="binding site" evidence="1">
    <location>
        <position position="409"/>
    </location>
    <ligand>
        <name>Zn(2+)</name>
        <dbReference type="ChEBI" id="CHEBI:29105"/>
        <note>catalytic</note>
    </ligand>
</feature>
<evidence type="ECO:0000256" key="2">
    <source>
        <dbReference type="SAM" id="MobiDB-lite"/>
    </source>
</evidence>
<evidence type="ECO:0000256" key="3">
    <source>
        <dbReference type="SAM" id="Phobius"/>
    </source>
</evidence>
<accession>T1IS51</accession>
<protein>
    <recommendedName>
        <fullName evidence="5">Peptidase M12B domain-containing protein</fullName>
    </recommendedName>
</protein>
<feature type="chain" id="PRO_5004589998" description="Peptidase M12B domain-containing protein" evidence="4">
    <location>
        <begin position="19"/>
        <end position="904"/>
    </location>
</feature>
<dbReference type="HOGENOM" id="CLU_320888_0_0_1"/>
<proteinExistence type="predicted"/>
<dbReference type="STRING" id="126957.T1IS51"/>
<keyword evidence="4" id="KW-0732">Signal</keyword>
<dbReference type="GO" id="GO:0004222">
    <property type="term" value="F:metalloendopeptidase activity"/>
    <property type="evidence" value="ECO:0007669"/>
    <property type="project" value="InterPro"/>
</dbReference>
<dbReference type="PANTHER" id="PTHR45702">
    <property type="entry name" value="ADAM10/ADAM17 METALLOPEPTIDASE FAMILY MEMBER"/>
    <property type="match status" value="1"/>
</dbReference>
<feature type="active site" evidence="1">
    <location>
        <position position="406"/>
    </location>
</feature>
<dbReference type="AlphaFoldDB" id="T1IS51"/>
<dbReference type="PROSITE" id="PS50215">
    <property type="entry name" value="ADAM_MEPRO"/>
    <property type="match status" value="1"/>
</dbReference>
<dbReference type="InterPro" id="IPR051489">
    <property type="entry name" value="ADAM_Metalloproteinase"/>
</dbReference>
<keyword evidence="1" id="KW-0862">Zinc</keyword>
<keyword evidence="3" id="KW-1133">Transmembrane helix</keyword>
<dbReference type="eggNOG" id="KOG3658">
    <property type="taxonomic scope" value="Eukaryota"/>
</dbReference>
<evidence type="ECO:0000259" key="5">
    <source>
        <dbReference type="PROSITE" id="PS50215"/>
    </source>
</evidence>
<dbReference type="Gene3D" id="4.10.70.30">
    <property type="match status" value="1"/>
</dbReference>
<feature type="domain" description="Peptidase M12B" evidence="5">
    <location>
        <begin position="235"/>
        <end position="464"/>
    </location>
</feature>
<reference evidence="7" key="1">
    <citation type="submission" date="2011-05" db="EMBL/GenBank/DDBJ databases">
        <authorList>
            <person name="Richards S.R."/>
            <person name="Qu J."/>
            <person name="Jiang H."/>
            <person name="Jhangiani S.N."/>
            <person name="Agravi P."/>
            <person name="Goodspeed R."/>
            <person name="Gross S."/>
            <person name="Mandapat C."/>
            <person name="Jackson L."/>
            <person name="Mathew T."/>
            <person name="Pu L."/>
            <person name="Thornton R."/>
            <person name="Saada N."/>
            <person name="Wilczek-Boney K.B."/>
            <person name="Lee S."/>
            <person name="Kovar C."/>
            <person name="Wu Y."/>
            <person name="Scherer S.E."/>
            <person name="Worley K.C."/>
            <person name="Muzny D.M."/>
            <person name="Gibbs R."/>
        </authorList>
    </citation>
    <scope>NUCLEOTIDE SEQUENCE</scope>
    <source>
        <strain evidence="7">Brora</strain>
    </source>
</reference>
<evidence type="ECO:0000313" key="6">
    <source>
        <dbReference type="EnsemblMetazoa" id="SMAR003914-PA"/>
    </source>
</evidence>
<evidence type="ECO:0000256" key="4">
    <source>
        <dbReference type="SAM" id="SignalP"/>
    </source>
</evidence>
<dbReference type="Proteomes" id="UP000014500">
    <property type="component" value="Unassembled WGS sequence"/>
</dbReference>
<comment type="caution">
    <text evidence="1">Lacks conserved residue(s) required for the propagation of feature annotation.</text>
</comment>
<dbReference type="Gene3D" id="3.40.390.10">
    <property type="entry name" value="Collagenase (Catalytic Domain)"/>
    <property type="match status" value="1"/>
</dbReference>
<dbReference type="GO" id="GO:0046872">
    <property type="term" value="F:metal ion binding"/>
    <property type="evidence" value="ECO:0007669"/>
    <property type="project" value="UniProtKB-KW"/>
</dbReference>
<name>T1IS51_STRMM</name>
<reference evidence="6" key="2">
    <citation type="submission" date="2015-02" db="UniProtKB">
        <authorList>
            <consortium name="EnsemblMetazoa"/>
        </authorList>
    </citation>
    <scope>IDENTIFICATION</scope>
</reference>
<dbReference type="GO" id="GO:0005886">
    <property type="term" value="C:plasma membrane"/>
    <property type="evidence" value="ECO:0007669"/>
    <property type="project" value="TreeGrafter"/>
</dbReference>